<dbReference type="InterPro" id="IPR039303">
    <property type="entry name" value="CCDC50"/>
</dbReference>
<feature type="compositionally biased region" description="Low complexity" evidence="3">
    <location>
        <begin position="428"/>
        <end position="437"/>
    </location>
</feature>
<name>A0A7R9LM66_9ACAR</name>
<reference evidence="5" key="1">
    <citation type="submission" date="2020-11" db="EMBL/GenBank/DDBJ databases">
        <authorList>
            <person name="Tran Van P."/>
        </authorList>
    </citation>
    <scope>NUCLEOTIDE SEQUENCE</scope>
</reference>
<sequence>MAECRISCMTDSDDTTSNGIPEGRVGKVCKEWLVREDGVLAYQLQNQEISSHYEGNRHKSRTVREDLPIAKGLQRSEEEEASAVRLSYERILEQQLEADERVAREMHERLAEQDHSRRRAEEEDEKLAKRLAQKERARVIRKRLEREKQQVERLSAQLSTGSDTGAAVESDVELVGAVAQSVDGMHLREASNGGSVSEDELDLSEFCLQPPDHLSPEELRVFLEEQDAEIARLLQQQELKRKSAVNKEKLAQIEAQDYEIARLLHKQEKDRLRRAKEKAKQKALQKRLEERDQHSMDRHFSDDNSLMHRQSSSGGSYGEPETNGAMAQGRHTHNSNYYSDNDSITYEEIATHHTYHPNIATFLDPTYKRNSTTVPAVPSNPLVNSSSPNTRYNGSHGLDIESNVDDNHMEEPGIHFAQVYKVTPTPSPSDSPQSTTQRLAAKSDDNIETIIEDNYYPIDEPKSRHRLSSPAANPVPPYLPVQGQRRLSSMEKKKKSKDSCKTQ</sequence>
<dbReference type="AlphaFoldDB" id="A0A7R9LM66"/>
<dbReference type="EMBL" id="OC916379">
    <property type="protein sequence ID" value="CAD7644072.1"/>
    <property type="molecule type" value="Genomic_DNA"/>
</dbReference>
<accession>A0A7R9LM66</accession>
<dbReference type="InterPro" id="IPR029311">
    <property type="entry name" value="CCDC50_N"/>
</dbReference>
<protein>
    <recommendedName>
        <fullName evidence="4">Coiled-coil domain-containing protein</fullName>
    </recommendedName>
</protein>
<dbReference type="PANTHER" id="PTHR22115">
    <property type="entry name" value="C3ORF6 PROTEIN-RELATED"/>
    <property type="match status" value="1"/>
</dbReference>
<evidence type="ECO:0000313" key="5">
    <source>
        <dbReference type="EMBL" id="CAD7644072.1"/>
    </source>
</evidence>
<feature type="domain" description="Coiled-coil" evidence="4">
    <location>
        <begin position="19"/>
        <end position="142"/>
    </location>
</feature>
<dbReference type="PANTHER" id="PTHR22115:SF4">
    <property type="entry name" value="COILED-COIL DOMAIN-CONTAINING PROTEIN"/>
    <property type="match status" value="1"/>
</dbReference>
<organism evidence="5">
    <name type="scientific">Oppiella nova</name>
    <dbReference type="NCBI Taxonomy" id="334625"/>
    <lineage>
        <taxon>Eukaryota</taxon>
        <taxon>Metazoa</taxon>
        <taxon>Ecdysozoa</taxon>
        <taxon>Arthropoda</taxon>
        <taxon>Chelicerata</taxon>
        <taxon>Arachnida</taxon>
        <taxon>Acari</taxon>
        <taxon>Acariformes</taxon>
        <taxon>Sarcoptiformes</taxon>
        <taxon>Oribatida</taxon>
        <taxon>Brachypylina</taxon>
        <taxon>Oppioidea</taxon>
        <taxon>Oppiidae</taxon>
        <taxon>Oppiella</taxon>
    </lineage>
</organism>
<keyword evidence="6" id="KW-1185">Reference proteome</keyword>
<keyword evidence="1 2" id="KW-0175">Coiled coil</keyword>
<feature type="region of interest" description="Disordered" evidence="3">
    <location>
        <begin position="271"/>
        <end position="330"/>
    </location>
</feature>
<dbReference type="EMBL" id="CAJPVJ010001554">
    <property type="protein sequence ID" value="CAG2164926.1"/>
    <property type="molecule type" value="Genomic_DNA"/>
</dbReference>
<dbReference type="Proteomes" id="UP000728032">
    <property type="component" value="Unassembled WGS sequence"/>
</dbReference>
<evidence type="ECO:0000256" key="2">
    <source>
        <dbReference type="SAM" id="Coils"/>
    </source>
</evidence>
<dbReference type="Pfam" id="PF15295">
    <property type="entry name" value="CCDC50_N"/>
    <property type="match status" value="1"/>
</dbReference>
<proteinExistence type="predicted"/>
<feature type="region of interest" description="Disordered" evidence="3">
    <location>
        <begin position="421"/>
        <end position="503"/>
    </location>
</feature>
<evidence type="ECO:0000259" key="4">
    <source>
        <dbReference type="Pfam" id="PF15295"/>
    </source>
</evidence>
<feature type="compositionally biased region" description="Basic residues" evidence="3">
    <location>
        <begin position="272"/>
        <end position="285"/>
    </location>
</feature>
<feature type="compositionally biased region" description="Basic and acidic residues" evidence="3">
    <location>
        <begin position="286"/>
        <end position="306"/>
    </location>
</feature>
<feature type="coiled-coil region" evidence="2">
    <location>
        <begin position="103"/>
        <end position="161"/>
    </location>
</feature>
<evidence type="ECO:0000256" key="3">
    <source>
        <dbReference type="SAM" id="MobiDB-lite"/>
    </source>
</evidence>
<evidence type="ECO:0000256" key="1">
    <source>
        <dbReference type="ARBA" id="ARBA00023054"/>
    </source>
</evidence>
<dbReference type="OrthoDB" id="6511815at2759"/>
<gene>
    <name evidence="5" type="ORF">ONB1V03_LOCUS4473</name>
</gene>
<evidence type="ECO:0000313" key="6">
    <source>
        <dbReference type="Proteomes" id="UP000728032"/>
    </source>
</evidence>